<dbReference type="GO" id="GO:0016787">
    <property type="term" value="F:hydrolase activity"/>
    <property type="evidence" value="ECO:0007669"/>
    <property type="project" value="UniProtKB-KW"/>
</dbReference>
<comment type="caution">
    <text evidence="3">The sequence shown here is derived from an EMBL/GenBank/DDBJ whole genome shotgun (WGS) entry which is preliminary data.</text>
</comment>
<feature type="domain" description="Cyclodeaminase/cyclohydrolase" evidence="2">
    <location>
        <begin position="14"/>
        <end position="182"/>
    </location>
</feature>
<evidence type="ECO:0000313" key="3">
    <source>
        <dbReference type="EMBL" id="KAA8485362.1"/>
    </source>
</evidence>
<dbReference type="Gene3D" id="1.20.120.680">
    <property type="entry name" value="Formiminotetrahydrofolate cyclodeaminase monomer, up-and-down helical bundle"/>
    <property type="match status" value="1"/>
</dbReference>
<keyword evidence="4" id="KW-1185">Reference proteome</keyword>
<organism evidence="3 4">
    <name type="scientific">Arcticibacter tournemirensis</name>
    <dbReference type="NCBI Taxonomy" id="699437"/>
    <lineage>
        <taxon>Bacteria</taxon>
        <taxon>Pseudomonadati</taxon>
        <taxon>Bacteroidota</taxon>
        <taxon>Sphingobacteriia</taxon>
        <taxon>Sphingobacteriales</taxon>
        <taxon>Sphingobacteriaceae</taxon>
        <taxon>Arcticibacter</taxon>
    </lineage>
</organism>
<keyword evidence="3" id="KW-0378">Hydrolase</keyword>
<dbReference type="SUPFAM" id="SSF101262">
    <property type="entry name" value="Methenyltetrahydrofolate cyclohydrolase-like"/>
    <property type="match status" value="1"/>
</dbReference>
<accession>A0A5M9HEF6</accession>
<dbReference type="EMBL" id="VWNE01000005">
    <property type="protein sequence ID" value="KAA8485362.1"/>
    <property type="molecule type" value="Genomic_DNA"/>
</dbReference>
<feature type="transmembrane region" description="Helical" evidence="1">
    <location>
        <begin position="29"/>
        <end position="50"/>
    </location>
</feature>
<proteinExistence type="predicted"/>
<keyword evidence="1" id="KW-0472">Membrane</keyword>
<dbReference type="RefSeq" id="WP_141814758.1">
    <property type="nucleotide sequence ID" value="NZ_VFPL01000001.1"/>
</dbReference>
<sequence>MQQREPSESIGNITLSQFLQKVTEKKPGITGGCVVLVTANMGLTLILMSLKLSQKKIRDKVIKLFLKEQTTQLQTLQTSLMQAADLDLEIFNRLRSMPRTSREKQKDPLYHTSLISAIESPLAALSLLNEIMSIVRHCTKHCKKTFISDMESGCLILSSAFRGLVLIAESNMHSLPKHEKEYYTGIKNSRQETGENLITELN</sequence>
<dbReference type="Proteomes" id="UP000322918">
    <property type="component" value="Unassembled WGS sequence"/>
</dbReference>
<dbReference type="InterPro" id="IPR036178">
    <property type="entry name" value="Formintransfe-cycloase-like_sf"/>
</dbReference>
<dbReference type="AlphaFoldDB" id="A0A5M9HEF6"/>
<keyword evidence="1" id="KW-0812">Transmembrane</keyword>
<keyword evidence="1" id="KW-1133">Transmembrane helix</keyword>
<reference evidence="3 4" key="1">
    <citation type="submission" date="2019-09" db="EMBL/GenBank/DDBJ databases">
        <title>Pararcticibacter amylolyticus gen. nov., sp. nov., isolated from a rottenly hemp rope, and reclassification of Pedobacter tournemirensis as Pararcticibacter tournemirensis comb. nov.</title>
        <authorList>
            <person name="Cai Y."/>
        </authorList>
    </citation>
    <scope>NUCLEOTIDE SEQUENCE [LARGE SCALE GENOMIC DNA]</scope>
    <source>
        <strain evidence="3 4">TF5-37.2-LB10</strain>
    </source>
</reference>
<name>A0A5M9HEF6_9SPHI</name>
<dbReference type="Pfam" id="PF04961">
    <property type="entry name" value="FTCD_C"/>
    <property type="match status" value="1"/>
</dbReference>
<evidence type="ECO:0000313" key="4">
    <source>
        <dbReference type="Proteomes" id="UP000322918"/>
    </source>
</evidence>
<evidence type="ECO:0000259" key="2">
    <source>
        <dbReference type="Pfam" id="PF04961"/>
    </source>
</evidence>
<dbReference type="InterPro" id="IPR007044">
    <property type="entry name" value="Cyclodeamin/CycHdrlase"/>
</dbReference>
<protein>
    <submittedName>
        <fullName evidence="3">Cyclodeaminase/cyclohydrolase family protein</fullName>
    </submittedName>
</protein>
<evidence type="ECO:0000256" key="1">
    <source>
        <dbReference type="SAM" id="Phobius"/>
    </source>
</evidence>
<gene>
    <name evidence="3" type="ORF">F1649_04390</name>
</gene>